<dbReference type="PROSITE" id="PS50240">
    <property type="entry name" value="TRYPSIN_DOM"/>
    <property type="match status" value="1"/>
</dbReference>
<dbReference type="InterPro" id="IPR001254">
    <property type="entry name" value="Trypsin_dom"/>
</dbReference>
<evidence type="ECO:0000256" key="1">
    <source>
        <dbReference type="ARBA" id="ARBA00007664"/>
    </source>
</evidence>
<protein>
    <submittedName>
        <fullName evidence="5">S1 family peptidase</fullName>
    </submittedName>
</protein>
<dbReference type="PANTHER" id="PTHR24276:SF91">
    <property type="entry name" value="AT26814P-RELATED"/>
    <property type="match status" value="1"/>
</dbReference>
<keyword evidence="2" id="KW-1015">Disulfide bond</keyword>
<dbReference type="Pfam" id="PF00089">
    <property type="entry name" value="Trypsin"/>
    <property type="match status" value="1"/>
</dbReference>
<accession>A0ABV7QSB4</accession>
<dbReference type="InterPro" id="IPR050430">
    <property type="entry name" value="Peptidase_S1"/>
</dbReference>
<dbReference type="Proteomes" id="UP001595764">
    <property type="component" value="Unassembled WGS sequence"/>
</dbReference>
<dbReference type="RefSeq" id="WP_377872689.1">
    <property type="nucleotide sequence ID" value="NZ_JBHMAY010000040.1"/>
</dbReference>
<feature type="signal peptide" evidence="3">
    <location>
        <begin position="1"/>
        <end position="30"/>
    </location>
</feature>
<dbReference type="InterPro" id="IPR043504">
    <property type="entry name" value="Peptidase_S1_PA_chymotrypsin"/>
</dbReference>
<keyword evidence="3" id="KW-0732">Signal</keyword>
<evidence type="ECO:0000313" key="5">
    <source>
        <dbReference type="EMBL" id="MFC3514757.1"/>
    </source>
</evidence>
<comment type="caution">
    <text evidence="5">The sequence shown here is derived from an EMBL/GenBank/DDBJ whole genome shotgun (WGS) entry which is preliminary data.</text>
</comment>
<dbReference type="InterPro" id="IPR018114">
    <property type="entry name" value="TRYPSIN_HIS"/>
</dbReference>
<dbReference type="Gene3D" id="2.40.10.10">
    <property type="entry name" value="Trypsin-like serine proteases"/>
    <property type="match status" value="1"/>
</dbReference>
<dbReference type="PROSITE" id="PS00134">
    <property type="entry name" value="TRYPSIN_HIS"/>
    <property type="match status" value="1"/>
</dbReference>
<dbReference type="PANTHER" id="PTHR24276">
    <property type="entry name" value="POLYSERASE-RELATED"/>
    <property type="match status" value="1"/>
</dbReference>
<dbReference type="CDD" id="cd00190">
    <property type="entry name" value="Tryp_SPc"/>
    <property type="match status" value="1"/>
</dbReference>
<evidence type="ECO:0000256" key="3">
    <source>
        <dbReference type="SAM" id="SignalP"/>
    </source>
</evidence>
<reference evidence="6" key="1">
    <citation type="journal article" date="2019" name="Int. J. Syst. Evol. Microbiol.">
        <title>The Global Catalogue of Microorganisms (GCM) 10K type strain sequencing project: providing services to taxonomists for standard genome sequencing and annotation.</title>
        <authorList>
            <consortium name="The Broad Institute Genomics Platform"/>
            <consortium name="The Broad Institute Genome Sequencing Center for Infectious Disease"/>
            <person name="Wu L."/>
            <person name="Ma J."/>
        </authorList>
    </citation>
    <scope>NUCLEOTIDE SEQUENCE [LARGE SCALE GENOMIC DNA]</scope>
    <source>
        <strain evidence="6">CGMCC 4.7682</strain>
    </source>
</reference>
<organism evidence="5 6">
    <name type="scientific">Amycolatopsis halotolerans</name>
    <dbReference type="NCBI Taxonomy" id="330083"/>
    <lineage>
        <taxon>Bacteria</taxon>
        <taxon>Bacillati</taxon>
        <taxon>Actinomycetota</taxon>
        <taxon>Actinomycetes</taxon>
        <taxon>Pseudonocardiales</taxon>
        <taxon>Pseudonocardiaceae</taxon>
        <taxon>Amycolatopsis</taxon>
    </lineage>
</organism>
<proteinExistence type="inferred from homology"/>
<name>A0ABV7QSB4_9PSEU</name>
<comment type="similarity">
    <text evidence="1">Belongs to the peptidase S1 family.</text>
</comment>
<gene>
    <name evidence="5" type="ORF">ACFORO_31610</name>
</gene>
<evidence type="ECO:0000256" key="2">
    <source>
        <dbReference type="ARBA" id="ARBA00023157"/>
    </source>
</evidence>
<evidence type="ECO:0000259" key="4">
    <source>
        <dbReference type="PROSITE" id="PS50240"/>
    </source>
</evidence>
<dbReference type="PRINTS" id="PR00722">
    <property type="entry name" value="CHYMOTRYPSIN"/>
</dbReference>
<keyword evidence="6" id="KW-1185">Reference proteome</keyword>
<dbReference type="EMBL" id="JBHRWI010000042">
    <property type="protein sequence ID" value="MFC3514757.1"/>
    <property type="molecule type" value="Genomic_DNA"/>
</dbReference>
<evidence type="ECO:0000313" key="6">
    <source>
        <dbReference type="Proteomes" id="UP001595764"/>
    </source>
</evidence>
<feature type="domain" description="Peptidase S1" evidence="4">
    <location>
        <begin position="32"/>
        <end position="267"/>
    </location>
</feature>
<sequence>MIKSAGRRAVAVTMAAAVCTALFSTGTAEAIVKGGDSTQRYPFMASIPETVSQTGDRGVCGASLIDPQWVVTAGHCVDSNLVTPDGTVRIGSERQHSGGTVRRITQVITHPGYALQSETIPFNRNDVALIKLDRPVAEKPIRLASRPGAPGTPTRLLGFGTTVDTYDFTKARFPERLQELDVRRGAESECGPGYAGRTRLCTVSPRPEAMACIGDSGGPQVRRGAGGRWELVGVTSGPGTARSACAGGPGLYSSVPAYADWIRRTIWANRGGN</sequence>
<dbReference type="InterPro" id="IPR009003">
    <property type="entry name" value="Peptidase_S1_PA"/>
</dbReference>
<dbReference type="SUPFAM" id="SSF50494">
    <property type="entry name" value="Trypsin-like serine proteases"/>
    <property type="match status" value="1"/>
</dbReference>
<dbReference type="SMART" id="SM00020">
    <property type="entry name" value="Tryp_SPc"/>
    <property type="match status" value="1"/>
</dbReference>
<dbReference type="InterPro" id="IPR001314">
    <property type="entry name" value="Peptidase_S1A"/>
</dbReference>
<feature type="chain" id="PRO_5046241201" evidence="3">
    <location>
        <begin position="31"/>
        <end position="273"/>
    </location>
</feature>